<comment type="subcellular location">
    <subcellularLocation>
        <location evidence="1">Cell membrane</location>
        <topology evidence="1">Multi-pass membrane protein</topology>
    </subcellularLocation>
</comment>
<evidence type="ECO:0000256" key="3">
    <source>
        <dbReference type="ARBA" id="ARBA00022475"/>
    </source>
</evidence>
<organism evidence="8 9">
    <name type="scientific">Laceyella putida</name>
    <dbReference type="NCBI Taxonomy" id="110101"/>
    <lineage>
        <taxon>Bacteria</taxon>
        <taxon>Bacillati</taxon>
        <taxon>Bacillota</taxon>
        <taxon>Bacilli</taxon>
        <taxon>Bacillales</taxon>
        <taxon>Thermoactinomycetaceae</taxon>
        <taxon>Laceyella</taxon>
    </lineage>
</organism>
<keyword evidence="3" id="KW-1003">Cell membrane</keyword>
<evidence type="ECO:0000256" key="1">
    <source>
        <dbReference type="ARBA" id="ARBA00004651"/>
    </source>
</evidence>
<evidence type="ECO:0000256" key="7">
    <source>
        <dbReference type="SAM" id="Phobius"/>
    </source>
</evidence>
<dbReference type="PANTHER" id="PTHR43663:SF2">
    <property type="entry name" value="CHROMATE TRANSPORT PROTEIN-RELATED"/>
    <property type="match status" value="1"/>
</dbReference>
<keyword evidence="4 7" id="KW-0812">Transmembrane</keyword>
<dbReference type="InterPro" id="IPR052518">
    <property type="entry name" value="CHR_Transporter"/>
</dbReference>
<feature type="transmembrane region" description="Helical" evidence="7">
    <location>
        <begin position="53"/>
        <end position="73"/>
    </location>
</feature>
<evidence type="ECO:0000313" key="8">
    <source>
        <dbReference type="EMBL" id="MFC7440924.1"/>
    </source>
</evidence>
<feature type="transmembrane region" description="Helical" evidence="7">
    <location>
        <begin position="166"/>
        <end position="186"/>
    </location>
</feature>
<evidence type="ECO:0000256" key="4">
    <source>
        <dbReference type="ARBA" id="ARBA00022692"/>
    </source>
</evidence>
<feature type="transmembrane region" description="Helical" evidence="7">
    <location>
        <begin position="110"/>
        <end position="131"/>
    </location>
</feature>
<evidence type="ECO:0000313" key="9">
    <source>
        <dbReference type="Proteomes" id="UP001596500"/>
    </source>
</evidence>
<comment type="similarity">
    <text evidence="2">Belongs to the chromate ion transporter (CHR) (TC 2.A.51) family.</text>
</comment>
<keyword evidence="6 7" id="KW-0472">Membrane</keyword>
<dbReference type="InterPro" id="IPR003370">
    <property type="entry name" value="Chromate_transpt"/>
</dbReference>
<proteinExistence type="inferred from homology"/>
<feature type="transmembrane region" description="Helical" evidence="7">
    <location>
        <begin position="80"/>
        <end position="104"/>
    </location>
</feature>
<accession>A0ABW2RIY9</accession>
<reference evidence="9" key="1">
    <citation type="journal article" date="2019" name="Int. J. Syst. Evol. Microbiol.">
        <title>The Global Catalogue of Microorganisms (GCM) 10K type strain sequencing project: providing services to taxonomists for standard genome sequencing and annotation.</title>
        <authorList>
            <consortium name="The Broad Institute Genomics Platform"/>
            <consortium name="The Broad Institute Genome Sequencing Center for Infectious Disease"/>
            <person name="Wu L."/>
            <person name="Ma J."/>
        </authorList>
    </citation>
    <scope>NUCLEOTIDE SEQUENCE [LARGE SCALE GENOMIC DNA]</scope>
    <source>
        <strain evidence="9">CGMCC 1.12942</strain>
    </source>
</reference>
<evidence type="ECO:0000256" key="6">
    <source>
        <dbReference type="ARBA" id="ARBA00023136"/>
    </source>
</evidence>
<keyword evidence="9" id="KW-1185">Reference proteome</keyword>
<keyword evidence="5 7" id="KW-1133">Transmembrane helix</keyword>
<dbReference type="EMBL" id="JBHTBW010000019">
    <property type="protein sequence ID" value="MFC7440924.1"/>
    <property type="molecule type" value="Genomic_DNA"/>
</dbReference>
<comment type="caution">
    <text evidence="8">The sequence shown here is derived from an EMBL/GenBank/DDBJ whole genome shotgun (WGS) entry which is preliminary data.</text>
</comment>
<sequence length="190" mass="20909">MKQDKGKWWQLFLSFCRVSPVTFGGGFAVLPLIEKEVLHKRRWMDEQEFGEVTAIAQSIPGAVAVNVAMIIGYRLAGMVGVLWATAGIVFPAFVIVLAMCLGFYRIHTWGWVNGALEGIRAAVVALILYAAIRMGKSALSDKWTWIIMGGAVGGLFFWHVPPLVVMMSGALGGMIFVSVKHVLAIMRRNR</sequence>
<name>A0ABW2RIY9_9BACL</name>
<dbReference type="Pfam" id="PF02417">
    <property type="entry name" value="Chromate_transp"/>
    <property type="match status" value="1"/>
</dbReference>
<evidence type="ECO:0000256" key="2">
    <source>
        <dbReference type="ARBA" id="ARBA00005262"/>
    </source>
</evidence>
<dbReference type="RefSeq" id="WP_379864206.1">
    <property type="nucleotide sequence ID" value="NZ_JBHTBW010000019.1"/>
</dbReference>
<evidence type="ECO:0000256" key="5">
    <source>
        <dbReference type="ARBA" id="ARBA00022989"/>
    </source>
</evidence>
<protein>
    <submittedName>
        <fullName evidence="8">Chromate transporter</fullName>
    </submittedName>
</protein>
<dbReference type="Proteomes" id="UP001596500">
    <property type="component" value="Unassembled WGS sequence"/>
</dbReference>
<gene>
    <name evidence="8" type="ORF">ACFQNG_07130</name>
</gene>
<dbReference type="PANTHER" id="PTHR43663">
    <property type="entry name" value="CHROMATE TRANSPORT PROTEIN-RELATED"/>
    <property type="match status" value="1"/>
</dbReference>